<evidence type="ECO:0000313" key="3">
    <source>
        <dbReference type="Proteomes" id="UP000318995"/>
    </source>
</evidence>
<feature type="region of interest" description="Disordered" evidence="1">
    <location>
        <begin position="62"/>
        <end position="89"/>
    </location>
</feature>
<evidence type="ECO:0000313" key="2">
    <source>
        <dbReference type="EMBL" id="TWT48478.1"/>
    </source>
</evidence>
<accession>A0A5C5WC44</accession>
<sequence>MSEATATTISFPEPHDLLTEVLRSGARELLAQAVEAEVAEWIDSHADVTDVAGRRQVVRNGYAPERSITTPPKPFPPKELSPASLQVRQESNGLAWTHSRSELKHLCELVRLS</sequence>
<evidence type="ECO:0008006" key="4">
    <source>
        <dbReference type="Google" id="ProtNLM"/>
    </source>
</evidence>
<keyword evidence="3" id="KW-1185">Reference proteome</keyword>
<name>A0A5C5WC44_9BACT</name>
<dbReference type="EMBL" id="SJPH01000001">
    <property type="protein sequence ID" value="TWT48478.1"/>
    <property type="molecule type" value="Genomic_DNA"/>
</dbReference>
<dbReference type="Proteomes" id="UP000318995">
    <property type="component" value="Unassembled WGS sequence"/>
</dbReference>
<proteinExistence type="predicted"/>
<organism evidence="2 3">
    <name type="scientific">Botrimarina hoheduenensis</name>
    <dbReference type="NCBI Taxonomy" id="2528000"/>
    <lineage>
        <taxon>Bacteria</taxon>
        <taxon>Pseudomonadati</taxon>
        <taxon>Planctomycetota</taxon>
        <taxon>Planctomycetia</taxon>
        <taxon>Pirellulales</taxon>
        <taxon>Lacipirellulaceae</taxon>
        <taxon>Botrimarina</taxon>
    </lineage>
</organism>
<evidence type="ECO:0000256" key="1">
    <source>
        <dbReference type="SAM" id="MobiDB-lite"/>
    </source>
</evidence>
<dbReference type="AlphaFoldDB" id="A0A5C5WC44"/>
<gene>
    <name evidence="2" type="ORF">Pla111_02460</name>
</gene>
<comment type="caution">
    <text evidence="2">The sequence shown here is derived from an EMBL/GenBank/DDBJ whole genome shotgun (WGS) entry which is preliminary data.</text>
</comment>
<reference evidence="2 3" key="1">
    <citation type="submission" date="2019-02" db="EMBL/GenBank/DDBJ databases">
        <title>Deep-cultivation of Planctomycetes and their phenomic and genomic characterization uncovers novel biology.</title>
        <authorList>
            <person name="Wiegand S."/>
            <person name="Jogler M."/>
            <person name="Boedeker C."/>
            <person name="Pinto D."/>
            <person name="Vollmers J."/>
            <person name="Rivas-Marin E."/>
            <person name="Kohn T."/>
            <person name="Peeters S.H."/>
            <person name="Heuer A."/>
            <person name="Rast P."/>
            <person name="Oberbeckmann S."/>
            <person name="Bunk B."/>
            <person name="Jeske O."/>
            <person name="Meyerdierks A."/>
            <person name="Storesund J.E."/>
            <person name="Kallscheuer N."/>
            <person name="Luecker S."/>
            <person name="Lage O.M."/>
            <person name="Pohl T."/>
            <person name="Merkel B.J."/>
            <person name="Hornburger P."/>
            <person name="Mueller R.-W."/>
            <person name="Bruemmer F."/>
            <person name="Labrenz M."/>
            <person name="Spormann A.M."/>
            <person name="Op Den Camp H."/>
            <person name="Overmann J."/>
            <person name="Amann R."/>
            <person name="Jetten M.S.M."/>
            <person name="Mascher T."/>
            <person name="Medema M.H."/>
            <person name="Devos D.P."/>
            <person name="Kaster A.-K."/>
            <person name="Ovreas L."/>
            <person name="Rohde M."/>
            <person name="Galperin M.Y."/>
            <person name="Jogler C."/>
        </authorList>
    </citation>
    <scope>NUCLEOTIDE SEQUENCE [LARGE SCALE GENOMIC DNA]</scope>
    <source>
        <strain evidence="2 3">Pla111</strain>
    </source>
</reference>
<dbReference type="RefSeq" id="WP_146570582.1">
    <property type="nucleotide sequence ID" value="NZ_SJPH01000001.1"/>
</dbReference>
<dbReference type="OrthoDB" id="355828at2"/>
<protein>
    <recommendedName>
        <fullName evidence="4">Transposase, Mutator family</fullName>
    </recommendedName>
</protein>